<dbReference type="RefSeq" id="WP_199701078.1">
    <property type="nucleotide sequence ID" value="NZ_JAEMNV010000001.1"/>
</dbReference>
<dbReference type="Gene3D" id="3.20.20.30">
    <property type="entry name" value="Luciferase-like domain"/>
    <property type="match status" value="1"/>
</dbReference>
<evidence type="ECO:0000313" key="3">
    <source>
        <dbReference type="Proteomes" id="UP000655868"/>
    </source>
</evidence>
<feature type="domain" description="Luciferase-like" evidence="1">
    <location>
        <begin position="9"/>
        <end position="271"/>
    </location>
</feature>
<dbReference type="Proteomes" id="UP000655868">
    <property type="component" value="Unassembled WGS sequence"/>
</dbReference>
<organism evidence="2 3">
    <name type="scientific">Antrihabitans stalagmiti</name>
    <dbReference type="NCBI Taxonomy" id="2799499"/>
    <lineage>
        <taxon>Bacteria</taxon>
        <taxon>Bacillati</taxon>
        <taxon>Actinomycetota</taxon>
        <taxon>Actinomycetes</taxon>
        <taxon>Mycobacteriales</taxon>
        <taxon>Nocardiaceae</taxon>
        <taxon>Antrihabitans</taxon>
    </lineage>
</organism>
<dbReference type="InterPro" id="IPR011251">
    <property type="entry name" value="Luciferase-like_dom"/>
</dbReference>
<dbReference type="InterPro" id="IPR019910">
    <property type="entry name" value="Lucif-like_OxRdtase_MSMEG_4879"/>
</dbReference>
<keyword evidence="3" id="KW-1185">Reference proteome</keyword>
<gene>
    <name evidence="2" type="ORF">JGU71_00865</name>
</gene>
<name>A0A934TZS5_9NOCA</name>
<keyword evidence="2" id="KW-0560">Oxidoreductase</keyword>
<dbReference type="EMBL" id="JAEMNV010000001">
    <property type="protein sequence ID" value="MBJ8337424.1"/>
    <property type="molecule type" value="Genomic_DNA"/>
</dbReference>
<comment type="caution">
    <text evidence="2">The sequence shown here is derived from an EMBL/GenBank/DDBJ whole genome shotgun (WGS) entry which is preliminary data.</text>
</comment>
<reference evidence="2" key="1">
    <citation type="submission" date="2020-12" db="EMBL/GenBank/DDBJ databases">
        <title>Antrihabitans popcorni sp. nov. and Antrihabitans auranticaus sp. nov., isolated from a larva cave.</title>
        <authorList>
            <person name="Lee S.D."/>
            <person name="Kim I.S."/>
        </authorList>
    </citation>
    <scope>NUCLEOTIDE SEQUENCE</scope>
    <source>
        <strain evidence="2">YC3-6</strain>
    </source>
</reference>
<dbReference type="NCBIfam" id="TIGR03564">
    <property type="entry name" value="F420_MSMEG_4879"/>
    <property type="match status" value="1"/>
</dbReference>
<dbReference type="GO" id="GO:0016705">
    <property type="term" value="F:oxidoreductase activity, acting on paired donors, with incorporation or reduction of molecular oxygen"/>
    <property type="evidence" value="ECO:0007669"/>
    <property type="project" value="InterPro"/>
</dbReference>
<accession>A0A934TZS5</accession>
<dbReference type="CDD" id="cd01097">
    <property type="entry name" value="Tetrahydromethanopterin_reductase"/>
    <property type="match status" value="1"/>
</dbReference>
<dbReference type="InterPro" id="IPR050564">
    <property type="entry name" value="F420-G6PD/mer"/>
</dbReference>
<evidence type="ECO:0000313" key="2">
    <source>
        <dbReference type="EMBL" id="MBJ8337424.1"/>
    </source>
</evidence>
<proteinExistence type="predicted"/>
<dbReference type="AlphaFoldDB" id="A0A934TZS5"/>
<dbReference type="SUPFAM" id="SSF51679">
    <property type="entry name" value="Bacterial luciferase-like"/>
    <property type="match status" value="1"/>
</dbReference>
<sequence>MKIGVFVQEGRIDKAVERIRDAEERGFARAWMPQIFAIDAMTTLAIAGREVSRIELGTAVVPTYPRHPTSMAIQARTVQQASGGRFTLGVGLSHKVVIEGMLGMKWGEVRHLREYLSILLPLVRGEVAEFEGETLTGKIALDVPSDPVPVLVAALGPKLLDLAGRLTEGTTTWVTGLETLRNHVIPSIQAGATAAGRPQPQVVAALPVAVTDDPDAARAVAAKAFAVYGHLPSYRAMLDRENAGGPADVAIVGNEATVKDRIEQFAEIGVTEFVVVPFVEQERTLDFAATLI</sequence>
<dbReference type="PANTHER" id="PTHR43244">
    <property type="match status" value="1"/>
</dbReference>
<dbReference type="PANTHER" id="PTHR43244:SF2">
    <property type="entry name" value="CONSERVED HYPOTHETICAL ALANINE AND PROLINE-RICH PROTEIN"/>
    <property type="match status" value="1"/>
</dbReference>
<dbReference type="Pfam" id="PF00296">
    <property type="entry name" value="Bac_luciferase"/>
    <property type="match status" value="1"/>
</dbReference>
<protein>
    <submittedName>
        <fullName evidence="2">TIGR03564 family F420-dependent LLM class oxidoreductase</fullName>
        <ecNumber evidence="2">1.-.-.-</ecNumber>
    </submittedName>
</protein>
<evidence type="ECO:0000259" key="1">
    <source>
        <dbReference type="Pfam" id="PF00296"/>
    </source>
</evidence>
<dbReference type="EC" id="1.-.-.-" evidence="2"/>
<dbReference type="InterPro" id="IPR036661">
    <property type="entry name" value="Luciferase-like_sf"/>
</dbReference>